<evidence type="ECO:0000313" key="2">
    <source>
        <dbReference type="Proteomes" id="UP000554482"/>
    </source>
</evidence>
<keyword evidence="2" id="KW-1185">Reference proteome</keyword>
<gene>
    <name evidence="1" type="ORF">FRX31_030544</name>
</gene>
<organism evidence="1 2">
    <name type="scientific">Thalictrum thalictroides</name>
    <name type="common">Rue-anemone</name>
    <name type="synonym">Anemone thalictroides</name>
    <dbReference type="NCBI Taxonomy" id="46969"/>
    <lineage>
        <taxon>Eukaryota</taxon>
        <taxon>Viridiplantae</taxon>
        <taxon>Streptophyta</taxon>
        <taxon>Embryophyta</taxon>
        <taxon>Tracheophyta</taxon>
        <taxon>Spermatophyta</taxon>
        <taxon>Magnoliopsida</taxon>
        <taxon>Ranunculales</taxon>
        <taxon>Ranunculaceae</taxon>
        <taxon>Thalictroideae</taxon>
        <taxon>Thalictrum</taxon>
    </lineage>
</organism>
<name>A0A7J6V4Y5_THATH</name>
<protein>
    <submittedName>
        <fullName evidence="1">Uncharacterized protein</fullName>
    </submittedName>
</protein>
<dbReference type="AlphaFoldDB" id="A0A7J6V4Y5"/>
<reference evidence="1 2" key="1">
    <citation type="submission" date="2020-06" db="EMBL/GenBank/DDBJ databases">
        <title>Transcriptomic and genomic resources for Thalictrum thalictroides and T. hernandezii: Facilitating candidate gene discovery in an emerging model plant lineage.</title>
        <authorList>
            <person name="Arias T."/>
            <person name="Riano-Pachon D.M."/>
            <person name="Di Stilio V.S."/>
        </authorList>
    </citation>
    <scope>NUCLEOTIDE SEQUENCE [LARGE SCALE GENOMIC DNA]</scope>
    <source>
        <strain evidence="2">cv. WT478/WT964</strain>
        <tissue evidence="1">Leaves</tissue>
    </source>
</reference>
<dbReference type="EMBL" id="JABWDY010038209">
    <property type="protein sequence ID" value="KAF5179867.1"/>
    <property type="molecule type" value="Genomic_DNA"/>
</dbReference>
<dbReference type="Proteomes" id="UP000554482">
    <property type="component" value="Unassembled WGS sequence"/>
</dbReference>
<sequence length="100" mass="11675">MGYNTFEMDGVSLSIGQQAATLVTHNHVRQPSLFSGLNFSLERKWTFRNIYIGIFLDRDIDCRIPLEFYKEIQDTTIRLLVKKGRTTRDMFNVIFSFSGF</sequence>
<proteinExistence type="predicted"/>
<evidence type="ECO:0000313" key="1">
    <source>
        <dbReference type="EMBL" id="KAF5179867.1"/>
    </source>
</evidence>
<comment type="caution">
    <text evidence="1">The sequence shown here is derived from an EMBL/GenBank/DDBJ whole genome shotgun (WGS) entry which is preliminary data.</text>
</comment>
<accession>A0A7J6V4Y5</accession>